<evidence type="ECO:0000256" key="2">
    <source>
        <dbReference type="RuleBase" id="RU003875"/>
    </source>
</evidence>
<dbReference type="Gene3D" id="1.20.1260.10">
    <property type="match status" value="1"/>
</dbReference>
<dbReference type="Proteomes" id="UP000326671">
    <property type="component" value="Unassembled WGS sequence"/>
</dbReference>
<evidence type="ECO:0000259" key="4">
    <source>
        <dbReference type="Pfam" id="PF00210"/>
    </source>
</evidence>
<name>A0A5J5GWQ2_9BACI</name>
<evidence type="ECO:0000256" key="3">
    <source>
        <dbReference type="SAM" id="Coils"/>
    </source>
</evidence>
<keyword evidence="3" id="KW-0175">Coiled coil</keyword>
<dbReference type="PRINTS" id="PR01346">
    <property type="entry name" value="HELNAPAPROT"/>
</dbReference>
<keyword evidence="6" id="KW-1185">Reference proteome</keyword>
<dbReference type="Pfam" id="PF00210">
    <property type="entry name" value="Ferritin"/>
    <property type="match status" value="1"/>
</dbReference>
<gene>
    <name evidence="5" type="ORF">F4V44_25345</name>
</gene>
<comment type="similarity">
    <text evidence="1 2">Belongs to the Dps family.</text>
</comment>
<dbReference type="PIRSF" id="PIRSF005900">
    <property type="entry name" value="Dps"/>
    <property type="match status" value="1"/>
</dbReference>
<dbReference type="InterPro" id="IPR023188">
    <property type="entry name" value="DPS_DNA-bd_CS"/>
</dbReference>
<accession>A0A5J5GWQ2</accession>
<evidence type="ECO:0000313" key="5">
    <source>
        <dbReference type="EMBL" id="KAA9012680.1"/>
    </source>
</evidence>
<dbReference type="PROSITE" id="PS00818">
    <property type="entry name" value="DPS_1"/>
    <property type="match status" value="1"/>
</dbReference>
<dbReference type="SUPFAM" id="SSF47240">
    <property type="entry name" value="Ferritin-like"/>
    <property type="match status" value="1"/>
</dbReference>
<dbReference type="PANTHER" id="PTHR42932:SF1">
    <property type="entry name" value="GENERAL STRESS PROTEIN 20U"/>
    <property type="match status" value="1"/>
</dbReference>
<evidence type="ECO:0000313" key="6">
    <source>
        <dbReference type="Proteomes" id="UP000326671"/>
    </source>
</evidence>
<dbReference type="InterPro" id="IPR009078">
    <property type="entry name" value="Ferritin-like_SF"/>
</dbReference>
<proteinExistence type="inferred from homology"/>
<sequence length="146" mass="16480">MTQELIQAVNKQVANWTVLYVKLHHYHWFVKGQHFFTLHEKFEEFYNEANAHIDVLAERLLSIGGTPVSTMKACLELTSVQEANGGENEAEMVQDTCNDFEKLIQELQAAMKLADEAGDEGTGDVLLSIHGSLQKHVWMLKSYLGS</sequence>
<reference evidence="5 6" key="1">
    <citation type="submission" date="2019-09" db="EMBL/GenBank/DDBJ databases">
        <title>Whole genome sequences of isolates from the Mars Exploration Rovers.</title>
        <authorList>
            <person name="Seuylemezian A."/>
            <person name="Vaishampayan P."/>
        </authorList>
    </citation>
    <scope>NUCLEOTIDE SEQUENCE [LARGE SCALE GENOMIC DNA]</scope>
    <source>
        <strain evidence="5 6">MER_TA_151</strain>
    </source>
</reference>
<dbReference type="PROSITE" id="PS00819">
    <property type="entry name" value="DPS_2"/>
    <property type="match status" value="1"/>
</dbReference>
<dbReference type="OrthoDB" id="9797023at2"/>
<feature type="domain" description="Ferritin/DPS" evidence="4">
    <location>
        <begin position="6"/>
        <end position="145"/>
    </location>
</feature>
<dbReference type="CDD" id="cd01043">
    <property type="entry name" value="DPS"/>
    <property type="match status" value="1"/>
</dbReference>
<evidence type="ECO:0000256" key="1">
    <source>
        <dbReference type="ARBA" id="ARBA00009497"/>
    </source>
</evidence>
<dbReference type="PANTHER" id="PTHR42932">
    <property type="entry name" value="GENERAL STRESS PROTEIN 20U"/>
    <property type="match status" value="1"/>
</dbReference>
<dbReference type="RefSeq" id="WP_150442758.1">
    <property type="nucleotide sequence ID" value="NZ_VYKL01000059.1"/>
</dbReference>
<dbReference type="GO" id="GO:0008199">
    <property type="term" value="F:ferric iron binding"/>
    <property type="evidence" value="ECO:0007669"/>
    <property type="project" value="InterPro"/>
</dbReference>
<dbReference type="InterPro" id="IPR012347">
    <property type="entry name" value="Ferritin-like"/>
</dbReference>
<dbReference type="InterPro" id="IPR008331">
    <property type="entry name" value="Ferritin_DPS_dom"/>
</dbReference>
<dbReference type="AlphaFoldDB" id="A0A5J5GWQ2"/>
<organism evidence="5 6">
    <name type="scientific">Niallia endozanthoxylica</name>
    <dbReference type="NCBI Taxonomy" id="2036016"/>
    <lineage>
        <taxon>Bacteria</taxon>
        <taxon>Bacillati</taxon>
        <taxon>Bacillota</taxon>
        <taxon>Bacilli</taxon>
        <taxon>Bacillales</taxon>
        <taxon>Bacillaceae</taxon>
        <taxon>Niallia</taxon>
    </lineage>
</organism>
<comment type="caution">
    <text evidence="5">The sequence shown here is derived from an EMBL/GenBank/DDBJ whole genome shotgun (WGS) entry which is preliminary data.</text>
</comment>
<dbReference type="InterPro" id="IPR002177">
    <property type="entry name" value="DPS_DNA-bd"/>
</dbReference>
<dbReference type="EMBL" id="VYKL01000059">
    <property type="protein sequence ID" value="KAA9012680.1"/>
    <property type="molecule type" value="Genomic_DNA"/>
</dbReference>
<feature type="coiled-coil region" evidence="3">
    <location>
        <begin position="90"/>
        <end position="120"/>
    </location>
</feature>
<dbReference type="GO" id="GO:0016722">
    <property type="term" value="F:oxidoreductase activity, acting on metal ions"/>
    <property type="evidence" value="ECO:0007669"/>
    <property type="project" value="InterPro"/>
</dbReference>
<protein>
    <submittedName>
        <fullName evidence="5">DNA starvation/stationary phase protection protein</fullName>
    </submittedName>
</protein>